<name>A0A158JS87_9BURK</name>
<protein>
    <submittedName>
        <fullName evidence="1">Carnitine dehydratase</fullName>
    </submittedName>
</protein>
<gene>
    <name evidence="1" type="ORF">AWB69_08673</name>
</gene>
<dbReference type="AlphaFoldDB" id="A0A158JS87"/>
<dbReference type="OrthoDB" id="5294844at2"/>
<dbReference type="Gene3D" id="3.40.50.10540">
    <property type="entry name" value="Crotonobetainyl-coa:carnitine coa-transferase, domain 1"/>
    <property type="match status" value="1"/>
</dbReference>
<accession>A0A158JS87</accession>
<dbReference type="SUPFAM" id="SSF89796">
    <property type="entry name" value="CoA-transferase family III (CaiB/BaiF)"/>
    <property type="match status" value="1"/>
</dbReference>
<proteinExistence type="predicted"/>
<evidence type="ECO:0000313" key="1">
    <source>
        <dbReference type="EMBL" id="SAL71677.1"/>
    </source>
</evidence>
<evidence type="ECO:0000313" key="2">
    <source>
        <dbReference type="Proteomes" id="UP000054683"/>
    </source>
</evidence>
<dbReference type="Pfam" id="PF02515">
    <property type="entry name" value="CoA_transf_3"/>
    <property type="match status" value="1"/>
</dbReference>
<dbReference type="InterPro" id="IPR003673">
    <property type="entry name" value="CoA-Trfase_fam_III"/>
</dbReference>
<sequence length="74" mass="8035">MIRWPFTGVTVLDFSTLLPGSPCTLLLAEAGANVLKVDKPGSGDDMRSYNPRSGVHSVNFGLPKWAITLVLYSR</sequence>
<dbReference type="EMBL" id="FCOK02000115">
    <property type="protein sequence ID" value="SAL71677.1"/>
    <property type="molecule type" value="Genomic_DNA"/>
</dbReference>
<dbReference type="InterPro" id="IPR023606">
    <property type="entry name" value="CoA-Trfase_III_dom_1_sf"/>
</dbReference>
<dbReference type="GO" id="GO:0003824">
    <property type="term" value="F:catalytic activity"/>
    <property type="evidence" value="ECO:0007669"/>
    <property type="project" value="InterPro"/>
</dbReference>
<organism evidence="1 2">
    <name type="scientific">Caballeronia udeis</name>
    <dbReference type="NCBI Taxonomy" id="1232866"/>
    <lineage>
        <taxon>Bacteria</taxon>
        <taxon>Pseudomonadati</taxon>
        <taxon>Pseudomonadota</taxon>
        <taxon>Betaproteobacteria</taxon>
        <taxon>Burkholderiales</taxon>
        <taxon>Burkholderiaceae</taxon>
        <taxon>Caballeronia</taxon>
    </lineage>
</organism>
<reference evidence="1 2" key="1">
    <citation type="submission" date="2016-01" db="EMBL/GenBank/DDBJ databases">
        <authorList>
            <person name="Oliw E.H."/>
        </authorList>
    </citation>
    <scope>NUCLEOTIDE SEQUENCE [LARGE SCALE GENOMIC DNA]</scope>
    <source>
        <strain evidence="1">LMG 27134</strain>
    </source>
</reference>
<dbReference type="Proteomes" id="UP000054683">
    <property type="component" value="Unassembled WGS sequence"/>
</dbReference>